<reference evidence="2" key="1">
    <citation type="journal article" date="2015" name="Nature">
        <title>Complex archaea that bridge the gap between prokaryotes and eukaryotes.</title>
        <authorList>
            <person name="Spang A."/>
            <person name="Saw J.H."/>
            <person name="Jorgensen S.L."/>
            <person name="Zaremba-Niedzwiedzka K."/>
            <person name="Martijn J."/>
            <person name="Lind A.E."/>
            <person name="van Eijk R."/>
            <person name="Schleper C."/>
            <person name="Guy L."/>
            <person name="Ettema T.J."/>
        </authorList>
    </citation>
    <scope>NUCLEOTIDE SEQUENCE</scope>
</reference>
<protein>
    <recommendedName>
        <fullName evidence="1">DUF3786 domain-containing protein</fullName>
    </recommendedName>
</protein>
<organism evidence="2">
    <name type="scientific">marine sediment metagenome</name>
    <dbReference type="NCBI Taxonomy" id="412755"/>
    <lineage>
        <taxon>unclassified sequences</taxon>
        <taxon>metagenomes</taxon>
        <taxon>ecological metagenomes</taxon>
    </lineage>
</organism>
<accession>A0A0F9Z1W6</accession>
<sequence>MTGTTGDDGRVGVPPPQHNLATARAKAVESLQSQSDEQMVWLGARRAGDVWRLPVLSSIFEIDTSTGQVRVDGQDVRPMWQILALHYLAGRNRPQDRPPETTFANLPAARTYAGVYANRVNRRLCATAGRDRQSLDTAASFVGAEHVEGADAALEARFFPRVPLRLLWYAADDELPPSCTLLLPATIESLLCVEDIVVMSECFVSRLSGGAF</sequence>
<feature type="domain" description="DUF3786" evidence="1">
    <location>
        <begin position="42"/>
        <end position="205"/>
    </location>
</feature>
<proteinExistence type="predicted"/>
<dbReference type="EMBL" id="LAZR01000003">
    <property type="protein sequence ID" value="KKO11089.1"/>
    <property type="molecule type" value="Genomic_DNA"/>
</dbReference>
<dbReference type="AlphaFoldDB" id="A0A0F9Z1W6"/>
<evidence type="ECO:0000259" key="1">
    <source>
        <dbReference type="Pfam" id="PF12654"/>
    </source>
</evidence>
<comment type="caution">
    <text evidence="2">The sequence shown here is derived from an EMBL/GenBank/DDBJ whole genome shotgun (WGS) entry which is preliminary data.</text>
</comment>
<evidence type="ECO:0000313" key="2">
    <source>
        <dbReference type="EMBL" id="KKO11089.1"/>
    </source>
</evidence>
<dbReference type="InterPro" id="IPR024264">
    <property type="entry name" value="DUF3786"/>
</dbReference>
<name>A0A0F9Z1W6_9ZZZZ</name>
<dbReference type="Pfam" id="PF12654">
    <property type="entry name" value="DUF3786"/>
    <property type="match status" value="1"/>
</dbReference>
<gene>
    <name evidence="2" type="ORF">LCGC14_0015650</name>
</gene>